<dbReference type="InterPro" id="IPR027417">
    <property type="entry name" value="P-loop_NTPase"/>
</dbReference>
<feature type="region of interest" description="Disordered" evidence="10">
    <location>
        <begin position="811"/>
        <end position="838"/>
    </location>
</feature>
<feature type="transmembrane region" description="Helical" evidence="11">
    <location>
        <begin position="1282"/>
        <end position="1311"/>
    </location>
</feature>
<accession>A0A5A8DRQ8</accession>
<feature type="transmembrane region" description="Helical" evidence="11">
    <location>
        <begin position="1241"/>
        <end position="1261"/>
    </location>
</feature>
<keyword evidence="9 11" id="KW-0472">Membrane</keyword>
<dbReference type="SMART" id="SM00382">
    <property type="entry name" value="AAA"/>
    <property type="match status" value="2"/>
</dbReference>
<sequence>MTVESRRSSAPFCTQVHAIVRKNLTVTMRNKRGLAREVLTPLLFLGILIGMKQALPSTEQPRTNARTGISVSGLDLAIASTRRNELFVASSAECGAGCDAAAVRLADLLSAQVTGSPSNVTWLPSEAEALDRIKAAPSNALGAIILDSAGGHLFNPGALKYRIRMDGDAFAPGATAAFARSYGTFDPQSTQSLLLVVSDMQMAVVSAWQRAANVSGVLPSHVYASRLPKAAFFPDNAATAMSSVIPIYMVLIFSMQLRVMLQNVLEEKEKKILEAMRMAGLTDAANWVGWIATSAIKNVILIAIVVAAAKLGSIYPRSDWSVLLILFGTFACTAVAFTAALSTLFSQARVGGAVGMLGYIVASTPSYGLQAPGVSPAAKLAGSLLAPTGFSMANNIVTVAEGSGEGVNWNNIGDPSLSPVGVSVGSLIGMLVLDTILYVALAWYLGKVVPNEYGTTLPPHFLCTARYWRGPPPPDSASISDGPRAGGSPAAAAAAARESAPKAGDSSGSLLPQHGDPELGGAPDGLGTARSAGGPKMEAVDDEVARRDRVALRGLSKTYPSGGKDGGPVKALQRLSVDFYAGQVTALLGPNGSGKSTTFGMLTGLFGPTAGEAWIAGRSIVWDMAGARAQLGVCPQHDVLFDTLTVREHLELFGGIRGVPPADMAADTDRCIRDVGLEEAADQLASSLSGGQKRRLSLAIALVGDPPVLLLDEPTSGCDAAVRRKIWDLLTAKRAAGRTIVLSSHDMAECEVLADRVCILARGRLRVAGSTRFLKKEFGVGYHLTVSASAEASSARVLDVVREHVPLATLETDKHDATTTDERQASAAGAAAGGSRGGATVRSATKEIAVTLPLSAVSRFPALFDAMDAAGADIGVLGYGLETTSLEEAFMRLVNALDVEADADEAARAEAAGAGLAGEGSGSARPRAASTTELAAVGRARAGLTDEAVVSVEGTGVRLPAEAAGAAAAPGAGESAALLKAAKPTGAKLGDISIASRMEPATLRQVKAVMVRRFQQVRRDYRALWLQCVLPVAFCAISIAFSSLSELNTTVEPKVVPFSTASWQAGMPEGSPVSALTVPFWVDTQDVDAYGSGSGPNSTQLADLLRSTFTATGSDRGIAGLSGGKARPVDATGLLSADPTSDAAAAYLIGPPGEPSLGFQAAAIVGSPATSFRPGWTMDMLFNTSFGNAPCAVFQLATNALLAAESGPLDGAFDPLPRSVTGFTPSDNTGMIGSYLSGTLSAFYVAMGFAVLPGIQAIAVVKERETRVRAVQAIMGLSSQAYWAGTWLWDGLGMGLVPGFAAIAVLGIAGLVQAVNLPAVAVLFILFSLSTPGPAYVLSFAFESAASAQTWIVIITTVTTVVSFFGSFVLSFPGLLPLDSPVPNAISIAFQVFLPPFCLAKGLADVATRATCPSVFNPVPPDGGPCVVPNAFDWDIAGSKLLFMAVSIPGWALVIAVIEYFQDPARGEPPTGPDAYKDPLNAVGAPRDASGRLLVEEDDDVVGERARVESHGLGSAPLVASSLRKVYFGHARPRVAVSRVDLAVPDGEIFGLLGPNGAGKTTLQKMLVGDLRPSAGKAAIDGRAVGAARGTGGGKGGIGYCPQFDALVPELTGREMLRFYASVAGLPESEVEGYIADALQSVGVSEFSDRPCKNYSGGNKRKLSLAVAYLAAPRIVFLDEASAGVDPVARRKLWEVIWRSRAGRCSVVTTHVLEEAATLCSRIGIVVSGVMACLGSPQHLKTRYGAGLQLDVECDDVSSLVTELAEAASAEVSIVEQHARYARIQVQVSSSKAAGGAGPERPPVAAVFRALLGREDVTDFSVTQPTLEAIFLRFAKAQEAAEAAETSMAAVPVSTGLFS</sequence>
<dbReference type="PROSITE" id="PS50893">
    <property type="entry name" value="ABC_TRANSPORTER_2"/>
    <property type="match status" value="2"/>
</dbReference>
<dbReference type="InterPro" id="IPR013525">
    <property type="entry name" value="ABC2_TM"/>
</dbReference>
<feature type="compositionally biased region" description="Low complexity" evidence="10">
    <location>
        <begin position="482"/>
        <end position="504"/>
    </location>
</feature>
<feature type="transmembrane region" description="Helical" evidence="11">
    <location>
        <begin position="1350"/>
        <end position="1372"/>
    </location>
</feature>
<keyword evidence="5" id="KW-0677">Repeat</keyword>
<comment type="subcellular location">
    <subcellularLocation>
        <location evidence="1">Membrane</location>
        <topology evidence="1">Multi-pass membrane protein</topology>
    </subcellularLocation>
</comment>
<feature type="compositionally biased region" description="Basic and acidic residues" evidence="10">
    <location>
        <begin position="811"/>
        <end position="824"/>
    </location>
</feature>
<comment type="similarity">
    <text evidence="2">Belongs to the ABC transporter superfamily. ABCA family.</text>
</comment>
<feature type="domain" description="ABC transporter" evidence="12">
    <location>
        <begin position="1518"/>
        <end position="1753"/>
    </location>
</feature>
<dbReference type="GO" id="GO:0005886">
    <property type="term" value="C:plasma membrane"/>
    <property type="evidence" value="ECO:0007669"/>
    <property type="project" value="UniProtKB-ARBA"/>
</dbReference>
<dbReference type="EMBL" id="VLTM01000008">
    <property type="protein sequence ID" value="KAA0166520.1"/>
    <property type="molecule type" value="Genomic_DNA"/>
</dbReference>
<dbReference type="InterPro" id="IPR017871">
    <property type="entry name" value="ABC_transporter-like_CS"/>
</dbReference>
<proteinExistence type="inferred from homology"/>
<keyword evidence="8 11" id="KW-1133">Transmembrane helix</keyword>
<dbReference type="PROSITE" id="PS00211">
    <property type="entry name" value="ABC_TRANSPORTER_1"/>
    <property type="match status" value="2"/>
</dbReference>
<dbReference type="Pfam" id="PF00005">
    <property type="entry name" value="ABC_tran"/>
    <property type="match status" value="2"/>
</dbReference>
<dbReference type="InterPro" id="IPR003593">
    <property type="entry name" value="AAA+_ATPase"/>
</dbReference>
<evidence type="ECO:0000313" key="14">
    <source>
        <dbReference type="Proteomes" id="UP000325113"/>
    </source>
</evidence>
<evidence type="ECO:0000259" key="12">
    <source>
        <dbReference type="PROSITE" id="PS50893"/>
    </source>
</evidence>
<evidence type="ECO:0000256" key="5">
    <source>
        <dbReference type="ARBA" id="ARBA00022737"/>
    </source>
</evidence>
<evidence type="ECO:0000313" key="13">
    <source>
        <dbReference type="EMBL" id="KAA0166520.1"/>
    </source>
</evidence>
<dbReference type="SUPFAM" id="SSF52540">
    <property type="entry name" value="P-loop containing nucleoside triphosphate hydrolases"/>
    <property type="match status" value="2"/>
</dbReference>
<feature type="region of interest" description="Disordered" evidence="10">
    <location>
        <begin position="473"/>
        <end position="545"/>
    </location>
</feature>
<evidence type="ECO:0000256" key="6">
    <source>
        <dbReference type="ARBA" id="ARBA00022741"/>
    </source>
</evidence>
<dbReference type="FunFam" id="3.40.50.300:FF:000335">
    <property type="entry name" value="ATP binding cassette subfamily A member 5"/>
    <property type="match status" value="1"/>
</dbReference>
<reference evidence="13 14" key="1">
    <citation type="submission" date="2019-07" db="EMBL/GenBank/DDBJ databases">
        <title>Genomes of Cafeteria roenbergensis.</title>
        <authorList>
            <person name="Fischer M.G."/>
            <person name="Hackl T."/>
            <person name="Roman M."/>
        </authorList>
    </citation>
    <scope>NUCLEOTIDE SEQUENCE [LARGE SCALE GENOMIC DNA]</scope>
    <source>
        <strain evidence="13 14">Cflag</strain>
    </source>
</reference>
<dbReference type="GO" id="GO:0005319">
    <property type="term" value="F:lipid transporter activity"/>
    <property type="evidence" value="ECO:0007669"/>
    <property type="project" value="TreeGrafter"/>
</dbReference>
<gene>
    <name evidence="13" type="ORF">FNF31_01298</name>
</gene>
<comment type="caution">
    <text evidence="13">The sequence shown here is derived from an EMBL/GenBank/DDBJ whole genome shotgun (WGS) entry which is preliminary data.</text>
</comment>
<protein>
    <recommendedName>
        <fullName evidence="12">ABC transporter domain-containing protein</fullName>
    </recommendedName>
</protein>
<dbReference type="PANTHER" id="PTHR19229:SF36">
    <property type="entry name" value="ATP-BINDING CASSETTE SUB-FAMILY A MEMBER 2"/>
    <property type="match status" value="1"/>
</dbReference>
<feature type="transmembrane region" description="Helical" evidence="11">
    <location>
        <begin position="1317"/>
        <end position="1338"/>
    </location>
</feature>
<evidence type="ECO:0000256" key="8">
    <source>
        <dbReference type="ARBA" id="ARBA00022989"/>
    </source>
</evidence>
<dbReference type="InterPro" id="IPR003439">
    <property type="entry name" value="ABC_transporter-like_ATP-bd"/>
</dbReference>
<name>A0A5A8DRQ8_CAFRO</name>
<evidence type="ECO:0000256" key="2">
    <source>
        <dbReference type="ARBA" id="ARBA00008869"/>
    </source>
</evidence>
<keyword evidence="6" id="KW-0547">Nucleotide-binding</keyword>
<evidence type="ECO:0000256" key="9">
    <source>
        <dbReference type="ARBA" id="ARBA00023136"/>
    </source>
</evidence>
<feature type="transmembrane region" description="Helical" evidence="11">
    <location>
        <begin position="348"/>
        <end position="367"/>
    </location>
</feature>
<evidence type="ECO:0000256" key="3">
    <source>
        <dbReference type="ARBA" id="ARBA00022448"/>
    </source>
</evidence>
<dbReference type="FunFam" id="3.40.50.300:FF:000436">
    <property type="entry name" value="ATP binding cassette subfamily A member 9"/>
    <property type="match status" value="1"/>
</dbReference>
<evidence type="ECO:0000256" key="7">
    <source>
        <dbReference type="ARBA" id="ARBA00022840"/>
    </source>
</evidence>
<keyword evidence="4 11" id="KW-0812">Transmembrane</keyword>
<keyword evidence="7" id="KW-0067">ATP-binding</keyword>
<feature type="transmembrane region" description="Helical" evidence="11">
    <location>
        <begin position="320"/>
        <end position="341"/>
    </location>
</feature>
<evidence type="ECO:0000256" key="1">
    <source>
        <dbReference type="ARBA" id="ARBA00004141"/>
    </source>
</evidence>
<evidence type="ECO:0000256" key="4">
    <source>
        <dbReference type="ARBA" id="ARBA00022692"/>
    </source>
</evidence>
<dbReference type="GO" id="GO:0140359">
    <property type="term" value="F:ABC-type transporter activity"/>
    <property type="evidence" value="ECO:0007669"/>
    <property type="project" value="InterPro"/>
</dbReference>
<dbReference type="InterPro" id="IPR026082">
    <property type="entry name" value="ABCA"/>
</dbReference>
<dbReference type="Proteomes" id="UP000325113">
    <property type="component" value="Unassembled WGS sequence"/>
</dbReference>
<feature type="transmembrane region" description="Helical" evidence="11">
    <location>
        <begin position="286"/>
        <end position="308"/>
    </location>
</feature>
<feature type="domain" description="ABC transporter" evidence="12">
    <location>
        <begin position="550"/>
        <end position="787"/>
    </location>
</feature>
<evidence type="ECO:0000256" key="11">
    <source>
        <dbReference type="SAM" id="Phobius"/>
    </source>
</evidence>
<organism evidence="13 14">
    <name type="scientific">Cafeteria roenbergensis</name>
    <name type="common">Marine flagellate</name>
    <dbReference type="NCBI Taxonomy" id="33653"/>
    <lineage>
        <taxon>Eukaryota</taxon>
        <taxon>Sar</taxon>
        <taxon>Stramenopiles</taxon>
        <taxon>Bigyra</taxon>
        <taxon>Opalozoa</taxon>
        <taxon>Bicosoecida</taxon>
        <taxon>Cafeteriaceae</taxon>
        <taxon>Cafeteria</taxon>
    </lineage>
</organism>
<dbReference type="GO" id="GO:0005524">
    <property type="term" value="F:ATP binding"/>
    <property type="evidence" value="ECO:0007669"/>
    <property type="project" value="UniProtKB-KW"/>
</dbReference>
<dbReference type="Pfam" id="PF12698">
    <property type="entry name" value="ABC2_membrane_3"/>
    <property type="match status" value="2"/>
</dbReference>
<dbReference type="CDD" id="cd03263">
    <property type="entry name" value="ABC_subfamily_A"/>
    <property type="match status" value="2"/>
</dbReference>
<evidence type="ECO:0000256" key="10">
    <source>
        <dbReference type="SAM" id="MobiDB-lite"/>
    </source>
</evidence>
<dbReference type="Gene3D" id="3.40.50.300">
    <property type="entry name" value="P-loop containing nucleotide triphosphate hydrolases"/>
    <property type="match status" value="2"/>
</dbReference>
<feature type="transmembrane region" description="Helical" evidence="11">
    <location>
        <begin position="245"/>
        <end position="265"/>
    </location>
</feature>
<dbReference type="PANTHER" id="PTHR19229">
    <property type="entry name" value="ATP-BINDING CASSETTE TRANSPORTER SUBFAMILY A ABCA"/>
    <property type="match status" value="1"/>
</dbReference>
<dbReference type="GO" id="GO:0016887">
    <property type="term" value="F:ATP hydrolysis activity"/>
    <property type="evidence" value="ECO:0007669"/>
    <property type="project" value="InterPro"/>
</dbReference>
<keyword evidence="3" id="KW-0813">Transport</keyword>